<gene>
    <name evidence="17" type="primary">fkbp10b</name>
</gene>
<organism evidence="16 17">
    <name type="scientific">Carassius auratus</name>
    <name type="common">Goldfish</name>
    <dbReference type="NCBI Taxonomy" id="7957"/>
    <lineage>
        <taxon>Eukaryota</taxon>
        <taxon>Metazoa</taxon>
        <taxon>Chordata</taxon>
        <taxon>Craniata</taxon>
        <taxon>Vertebrata</taxon>
        <taxon>Euteleostomi</taxon>
        <taxon>Actinopterygii</taxon>
        <taxon>Neopterygii</taxon>
        <taxon>Teleostei</taxon>
        <taxon>Ostariophysi</taxon>
        <taxon>Cypriniformes</taxon>
        <taxon>Cyprinidae</taxon>
        <taxon>Cyprininae</taxon>
        <taxon>Carassius</taxon>
    </lineage>
</organism>
<dbReference type="InterPro" id="IPR001179">
    <property type="entry name" value="PPIase_FKBP_dom"/>
</dbReference>
<dbReference type="SUPFAM" id="SSF54534">
    <property type="entry name" value="FKBP-like"/>
    <property type="match status" value="4"/>
</dbReference>
<evidence type="ECO:0000259" key="15">
    <source>
        <dbReference type="PROSITE" id="PS50222"/>
    </source>
</evidence>
<keyword evidence="4" id="KW-0479">Metal-binding</keyword>
<dbReference type="SUPFAM" id="SSF47473">
    <property type="entry name" value="EF-hand"/>
    <property type="match status" value="1"/>
</dbReference>
<evidence type="ECO:0000256" key="5">
    <source>
        <dbReference type="ARBA" id="ARBA00022729"/>
    </source>
</evidence>
<dbReference type="EC" id="5.2.1.8" evidence="3 13"/>
<keyword evidence="11 13" id="KW-0413">Isomerase</keyword>
<keyword evidence="9 13" id="KW-0697">Rotamase</keyword>
<reference evidence="17" key="1">
    <citation type="submission" date="2025-08" db="UniProtKB">
        <authorList>
            <consortium name="RefSeq"/>
        </authorList>
    </citation>
    <scope>IDENTIFICATION</scope>
    <source>
        <strain evidence="17">Wakin</strain>
        <tissue evidence="17">Muscle</tissue>
    </source>
</reference>
<evidence type="ECO:0000256" key="9">
    <source>
        <dbReference type="ARBA" id="ARBA00023110"/>
    </source>
</evidence>
<evidence type="ECO:0000256" key="6">
    <source>
        <dbReference type="ARBA" id="ARBA00022737"/>
    </source>
</evidence>
<dbReference type="GO" id="GO:0003755">
    <property type="term" value="F:peptidyl-prolyl cis-trans isomerase activity"/>
    <property type="evidence" value="ECO:0007669"/>
    <property type="project" value="UniProtKB-KW"/>
</dbReference>
<dbReference type="InterPro" id="IPR011992">
    <property type="entry name" value="EF-hand-dom_pair"/>
</dbReference>
<keyword evidence="16" id="KW-1185">Reference proteome</keyword>
<keyword evidence="6" id="KW-0677">Repeat</keyword>
<comment type="function">
    <text evidence="12">PPIases accelerate the folding of proteins during protein synthesis.</text>
</comment>
<dbReference type="PROSITE" id="PS50222">
    <property type="entry name" value="EF_HAND_2"/>
    <property type="match status" value="2"/>
</dbReference>
<dbReference type="PANTHER" id="PTHR46046:SF3">
    <property type="entry name" value="PEPTIDYL-PROLYL CIS-TRANS ISOMERASE FKBP10"/>
    <property type="match status" value="1"/>
</dbReference>
<keyword evidence="5" id="KW-0732">Signal</keyword>
<feature type="domain" description="PPIase FKBP-type" evidence="14">
    <location>
        <begin position="211"/>
        <end position="299"/>
    </location>
</feature>
<dbReference type="Pfam" id="PF00254">
    <property type="entry name" value="FKBP_C"/>
    <property type="match status" value="4"/>
</dbReference>
<proteinExistence type="predicted"/>
<dbReference type="PROSITE" id="PS50059">
    <property type="entry name" value="FKBP_PPIASE"/>
    <property type="match status" value="4"/>
</dbReference>
<dbReference type="AlphaFoldDB" id="A0A6P6L3F6"/>
<feature type="domain" description="EF-hand" evidence="15">
    <location>
        <begin position="533"/>
        <end position="568"/>
    </location>
</feature>
<evidence type="ECO:0000256" key="4">
    <source>
        <dbReference type="ARBA" id="ARBA00022723"/>
    </source>
</evidence>
<dbReference type="InterPro" id="IPR046357">
    <property type="entry name" value="PPIase_dom_sf"/>
</dbReference>
<evidence type="ECO:0000256" key="2">
    <source>
        <dbReference type="ARBA" id="ARBA00004240"/>
    </source>
</evidence>
<keyword evidence="10" id="KW-0325">Glycoprotein</keyword>
<feature type="domain" description="PPIase FKBP-type" evidence="14">
    <location>
        <begin position="99"/>
        <end position="187"/>
    </location>
</feature>
<dbReference type="InterPro" id="IPR002048">
    <property type="entry name" value="EF_hand_dom"/>
</dbReference>
<feature type="domain" description="PPIase FKBP-type" evidence="14">
    <location>
        <begin position="323"/>
        <end position="411"/>
    </location>
</feature>
<feature type="domain" description="PPIase FKBP-type" evidence="14">
    <location>
        <begin position="435"/>
        <end position="522"/>
    </location>
</feature>
<evidence type="ECO:0000256" key="7">
    <source>
        <dbReference type="ARBA" id="ARBA00022824"/>
    </source>
</evidence>
<feature type="non-terminal residue" evidence="17">
    <location>
        <position position="1"/>
    </location>
</feature>
<dbReference type="InterPro" id="IPR051989">
    <property type="entry name" value="FKBP-like_isomerase"/>
</dbReference>
<dbReference type="PROSITE" id="PS00018">
    <property type="entry name" value="EF_HAND_1"/>
    <property type="match status" value="1"/>
</dbReference>
<dbReference type="Gene3D" id="1.10.238.10">
    <property type="entry name" value="EF-hand"/>
    <property type="match status" value="1"/>
</dbReference>
<evidence type="ECO:0000256" key="10">
    <source>
        <dbReference type="ARBA" id="ARBA00023180"/>
    </source>
</evidence>
<dbReference type="PANTHER" id="PTHR46046">
    <property type="entry name" value="PEPTIDYLPROLYL ISOMERASE"/>
    <property type="match status" value="1"/>
</dbReference>
<accession>A0A6P6L3F6</accession>
<keyword evidence="8" id="KW-0106">Calcium</keyword>
<dbReference type="KEGG" id="caua:113056504"/>
<evidence type="ECO:0000256" key="13">
    <source>
        <dbReference type="PROSITE-ProRule" id="PRU00277"/>
    </source>
</evidence>
<evidence type="ECO:0000259" key="14">
    <source>
        <dbReference type="PROSITE" id="PS50059"/>
    </source>
</evidence>
<dbReference type="RefSeq" id="XP_026079074.1">
    <property type="nucleotide sequence ID" value="XM_026223289.1"/>
</dbReference>
<evidence type="ECO:0000313" key="16">
    <source>
        <dbReference type="Proteomes" id="UP000515129"/>
    </source>
</evidence>
<dbReference type="Gene3D" id="3.10.50.40">
    <property type="match status" value="4"/>
</dbReference>
<evidence type="ECO:0000256" key="11">
    <source>
        <dbReference type="ARBA" id="ARBA00023235"/>
    </source>
</evidence>
<sequence>NNSEPVVFFVPITEKVPEATSQLKIFHVYTSELLLQEPTTDCAQASLSVYIFLKMVRRVILSLLLATWFSVDCNPGPIDDIAVDRHFIPKNCIREAKSGDFVRYHYNGTFTDGKLFDSSYDRGAAFFGQVGQKWQIVGVDKGILGMCVNERRRITVPPHLAYGSQGAGDKVPPDTTLVFDLVLLDIFNRADHVQTKVIITPKECKRSVMRTDFVRFHFNGTLLDGTVFDSSYKRSQTQDAVVGEGWLIKGLDEGLLGMCVGEIRHFVIPPFLAFGEKGFGTEIPPHASLVYHILLEDLHNPKDDIIVEVMEAPEPCTRKTVAGDYIRYHYNASFLNGITFDSSYQYNNTYNTYIGMGYVIAGMDKGLQGVCTGERRRIILPPHLAYGQQGAGKDIPGSAVLVFDIHVIDFHGVKDPVQVDITRKPEVCNETSEVNDFIQYHYNCSLLDGTLLFTSRDYETPQDVVLGGGKIIDGLDEALRNMCVGERRTVIVPPHLGHGEKGAGIVPGSAVLRFELELVSLQKGLPEGYLFIWLEESPVELFKELDINQDQQVPLEEFSQFIKQQVSEGKGRLKPAQDPETVIMDMFKNQDRNSDGLITQDELKLKVDEDAEKTHHEEL</sequence>
<evidence type="ECO:0000256" key="1">
    <source>
        <dbReference type="ARBA" id="ARBA00000971"/>
    </source>
</evidence>
<keyword evidence="7" id="KW-0256">Endoplasmic reticulum</keyword>
<dbReference type="GO" id="GO:0005509">
    <property type="term" value="F:calcium ion binding"/>
    <property type="evidence" value="ECO:0007669"/>
    <property type="project" value="InterPro"/>
</dbReference>
<name>A0A6P6L3F6_CARAU</name>
<feature type="domain" description="EF-hand" evidence="15">
    <location>
        <begin position="578"/>
        <end position="613"/>
    </location>
</feature>
<protein>
    <recommendedName>
        <fullName evidence="3 13">peptidylprolyl isomerase</fullName>
        <ecNumber evidence="3 13">5.2.1.8</ecNumber>
    </recommendedName>
</protein>
<dbReference type="SMART" id="SM00054">
    <property type="entry name" value="EFh"/>
    <property type="match status" value="2"/>
</dbReference>
<dbReference type="OrthoDB" id="1902587at2759"/>
<dbReference type="GO" id="GO:0005783">
    <property type="term" value="C:endoplasmic reticulum"/>
    <property type="evidence" value="ECO:0007669"/>
    <property type="project" value="UniProtKB-SubCell"/>
</dbReference>
<comment type="catalytic activity">
    <reaction evidence="1 13">
        <text>[protein]-peptidylproline (omega=180) = [protein]-peptidylproline (omega=0)</text>
        <dbReference type="Rhea" id="RHEA:16237"/>
        <dbReference type="Rhea" id="RHEA-COMP:10747"/>
        <dbReference type="Rhea" id="RHEA-COMP:10748"/>
        <dbReference type="ChEBI" id="CHEBI:83833"/>
        <dbReference type="ChEBI" id="CHEBI:83834"/>
        <dbReference type="EC" id="5.2.1.8"/>
    </reaction>
</comment>
<evidence type="ECO:0000256" key="12">
    <source>
        <dbReference type="ARBA" id="ARBA00055986"/>
    </source>
</evidence>
<evidence type="ECO:0000313" key="17">
    <source>
        <dbReference type="RefSeq" id="XP_026079074.1"/>
    </source>
</evidence>
<evidence type="ECO:0000256" key="8">
    <source>
        <dbReference type="ARBA" id="ARBA00022837"/>
    </source>
</evidence>
<evidence type="ECO:0000256" key="3">
    <source>
        <dbReference type="ARBA" id="ARBA00013194"/>
    </source>
</evidence>
<dbReference type="Proteomes" id="UP000515129">
    <property type="component" value="Chromosome 37"/>
</dbReference>
<dbReference type="FunFam" id="3.10.50.40:FF:000002">
    <property type="entry name" value="Peptidylprolyl isomerase"/>
    <property type="match status" value="2"/>
</dbReference>
<dbReference type="InterPro" id="IPR018247">
    <property type="entry name" value="EF_Hand_1_Ca_BS"/>
</dbReference>
<comment type="subcellular location">
    <subcellularLocation>
        <location evidence="2">Endoplasmic reticulum</location>
    </subcellularLocation>
</comment>
<dbReference type="CTD" id="324381"/>